<dbReference type="Pfam" id="PF01814">
    <property type="entry name" value="Hemerythrin"/>
    <property type="match status" value="1"/>
</dbReference>
<evidence type="ECO:0000256" key="1">
    <source>
        <dbReference type="SAM" id="MobiDB-lite"/>
    </source>
</evidence>
<evidence type="ECO:0000313" key="3">
    <source>
        <dbReference type="EMBL" id="MVA77532.1"/>
    </source>
</evidence>
<sequence>MVDARHGRGGGAGPAGRARAAWTRAAGVAGGGQCPSEGGAAVVTSIARQTERQLGGPRSVLVRQQRDHQELDRLVHAIDAAEGDERLDLLTDLARLVFPHAFAEESVLWPAIRRVLPEGEQLTLQIEQEHQEINELWSELEQTTPGDGRHEELWPRIVELLREDVRDEEDELLPRLQEKLGRRGLVQLGLSWEVVRRIAPTRPHPVVARRPPGNVAAALPMTVLDRSRDLLDRTARTRDGRVAQLAGGLSRAAAGVAGRLEHVPPLTEGEDPSTHSGRSDRT</sequence>
<evidence type="ECO:0000313" key="4">
    <source>
        <dbReference type="Proteomes" id="UP000435304"/>
    </source>
</evidence>
<protein>
    <submittedName>
        <fullName evidence="3">Hemerythrin domain-containing protein</fullName>
    </submittedName>
</protein>
<name>A0A6A9V1R3_9ACTN</name>
<dbReference type="PANTHER" id="PTHR35585">
    <property type="entry name" value="HHE DOMAIN PROTEIN (AFU_ORTHOLOGUE AFUA_4G00730)"/>
    <property type="match status" value="1"/>
</dbReference>
<gene>
    <name evidence="3" type="ORF">GC722_16130</name>
</gene>
<evidence type="ECO:0000259" key="2">
    <source>
        <dbReference type="Pfam" id="PF01814"/>
    </source>
</evidence>
<comment type="caution">
    <text evidence="3">The sequence shown here is derived from an EMBL/GenBank/DDBJ whole genome shotgun (WGS) entry which is preliminary data.</text>
</comment>
<proteinExistence type="predicted"/>
<reference evidence="3 4" key="1">
    <citation type="submission" date="2019-12" db="EMBL/GenBank/DDBJ databases">
        <title>Auraticoccus cholistani sp. nov., an actinomycete isolated from soil of Cholistan desert.</title>
        <authorList>
            <person name="Cheema M.T."/>
        </authorList>
    </citation>
    <scope>NUCLEOTIDE SEQUENCE [LARGE SCALE GENOMIC DNA]</scope>
    <source>
        <strain evidence="3 4">F435</strain>
    </source>
</reference>
<dbReference type="PANTHER" id="PTHR35585:SF1">
    <property type="entry name" value="HHE DOMAIN PROTEIN (AFU_ORTHOLOGUE AFUA_4G00730)"/>
    <property type="match status" value="1"/>
</dbReference>
<accession>A0A6A9V1R3</accession>
<dbReference type="Gene3D" id="1.20.120.520">
    <property type="entry name" value="nmb1532 protein domain like"/>
    <property type="match status" value="1"/>
</dbReference>
<organism evidence="3 4">
    <name type="scientific">Auraticoccus cholistanensis</name>
    <dbReference type="NCBI Taxonomy" id="2656650"/>
    <lineage>
        <taxon>Bacteria</taxon>
        <taxon>Bacillati</taxon>
        <taxon>Actinomycetota</taxon>
        <taxon>Actinomycetes</taxon>
        <taxon>Propionibacteriales</taxon>
        <taxon>Propionibacteriaceae</taxon>
        <taxon>Auraticoccus</taxon>
    </lineage>
</organism>
<dbReference type="Proteomes" id="UP000435304">
    <property type="component" value="Unassembled WGS sequence"/>
</dbReference>
<feature type="region of interest" description="Disordered" evidence="1">
    <location>
        <begin position="261"/>
        <end position="282"/>
    </location>
</feature>
<dbReference type="AlphaFoldDB" id="A0A6A9V1R3"/>
<keyword evidence="4" id="KW-1185">Reference proteome</keyword>
<dbReference type="EMBL" id="WPCU01000010">
    <property type="protein sequence ID" value="MVA77532.1"/>
    <property type="molecule type" value="Genomic_DNA"/>
</dbReference>
<feature type="domain" description="Hemerythrin-like" evidence="2">
    <location>
        <begin position="66"/>
        <end position="176"/>
    </location>
</feature>
<dbReference type="InterPro" id="IPR012312">
    <property type="entry name" value="Hemerythrin-like"/>
</dbReference>